<evidence type="ECO:0000313" key="1">
    <source>
        <dbReference type="EMBL" id="BDD13081.1"/>
    </source>
</evidence>
<dbReference type="AlphaFoldDB" id="A0AAU9CVJ8"/>
<organism evidence="1 2">
    <name type="scientific">Fulvitalea axinellae</name>
    <dbReference type="NCBI Taxonomy" id="1182444"/>
    <lineage>
        <taxon>Bacteria</taxon>
        <taxon>Pseudomonadati</taxon>
        <taxon>Bacteroidota</taxon>
        <taxon>Cytophagia</taxon>
        <taxon>Cytophagales</taxon>
        <taxon>Persicobacteraceae</taxon>
        <taxon>Fulvitalea</taxon>
    </lineage>
</organism>
<reference evidence="1 2" key="1">
    <citation type="submission" date="2021-12" db="EMBL/GenBank/DDBJ databases">
        <title>Genome sequencing of bacteria with rrn-lacking chromosome and rrn-plasmid.</title>
        <authorList>
            <person name="Anda M."/>
            <person name="Iwasaki W."/>
        </authorList>
    </citation>
    <scope>NUCLEOTIDE SEQUENCE [LARGE SCALE GENOMIC DNA]</scope>
    <source>
        <strain evidence="1 2">DSM 100852</strain>
        <plasmid evidence="1 2">pFA11</plasmid>
    </source>
</reference>
<keyword evidence="2" id="KW-1185">Reference proteome</keyword>
<dbReference type="Proteomes" id="UP001348817">
    <property type="component" value="Plasmid pFA11"/>
</dbReference>
<gene>
    <name evidence="1" type="ORF">FUAX_55130</name>
</gene>
<accession>A0AAU9CVJ8</accession>
<name>A0AAU9CVJ8_9BACT</name>
<protein>
    <submittedName>
        <fullName evidence="1">Uncharacterized protein</fullName>
    </submittedName>
</protein>
<sequence>MLKRWSLLFLFQVISLPVFSQFQLGLPLYDDSDSFHFYCKYGDIKVNDNAVLLGDKGIFEEVKITRKSRYDSLLLHKKNFPRRLQIKPIGTLITTKSKENFRLLLNYGKNTLDKALFRKLEKADLHLTNSDTKPTDIIDFYGFVYTLSFTKNPETIIVYDINTLTKKGKSSRTILLMTGNTIRTRLNLF</sequence>
<keyword evidence="1" id="KW-0614">Plasmid</keyword>
<evidence type="ECO:0000313" key="2">
    <source>
        <dbReference type="Proteomes" id="UP001348817"/>
    </source>
</evidence>
<geneLocation type="plasmid" evidence="1 2">
    <name>pFA11</name>
</geneLocation>
<proteinExistence type="predicted"/>
<dbReference type="EMBL" id="AP025325">
    <property type="protein sequence ID" value="BDD13081.1"/>
    <property type="molecule type" value="Genomic_DNA"/>
</dbReference>
<dbReference type="KEGG" id="fax:FUAX_55130"/>
<dbReference type="RefSeq" id="WP_338396256.1">
    <property type="nucleotide sequence ID" value="NZ_AP025325.1"/>
</dbReference>